<dbReference type="OrthoDB" id="3561185at2759"/>
<feature type="domain" description="BTB" evidence="2">
    <location>
        <begin position="59"/>
        <end position="130"/>
    </location>
</feature>
<dbReference type="CDD" id="cd18186">
    <property type="entry name" value="BTB_POZ_ZBTB_KLHL-like"/>
    <property type="match status" value="1"/>
</dbReference>
<sequence>MKREILGSDGPVSRKASKLMTPQPGQRGNVDDAIAASSLNLLPKASSLHGLHTFESPEEMVTLIVGKGWDLERFFVHKKKICEHSQFFSSACKPQWMKPEDQCIELPQEDPEIIRAMVYWVYEQKICVHRKSIEHGLTSNTVDNDNIMNTAWGLFLKLYLIAEKFQISELKDDALEAFVDHWCDGHMDEEVPWRSRLETLKISMCVATYVYNNTAEAASPLRRMLIQLIIAGPLEYGRCFDYIAFLKSRVNESVFAAICYDLAKFQQDHLRMSERDDDLIRCEVAMDAPDTWDFKNFLRDSPLSGMVVGRVKGLLIYD</sequence>
<reference evidence="3" key="1">
    <citation type="submission" date="2021-07" db="EMBL/GenBank/DDBJ databases">
        <authorList>
            <person name="Durling M."/>
        </authorList>
    </citation>
    <scope>NUCLEOTIDE SEQUENCE</scope>
</reference>
<evidence type="ECO:0000313" key="4">
    <source>
        <dbReference type="Proteomes" id="UP000696280"/>
    </source>
</evidence>
<comment type="caution">
    <text evidence="3">The sequence shown here is derived from an EMBL/GenBank/DDBJ whole genome shotgun (WGS) entry which is preliminary data.</text>
</comment>
<dbReference type="EMBL" id="CAJVRL010000052">
    <property type="protein sequence ID" value="CAG8953765.1"/>
    <property type="molecule type" value="Genomic_DNA"/>
</dbReference>
<keyword evidence="4" id="KW-1185">Reference proteome</keyword>
<accession>A0A9N9PS38</accession>
<dbReference type="InterPro" id="IPR000210">
    <property type="entry name" value="BTB/POZ_dom"/>
</dbReference>
<feature type="region of interest" description="Disordered" evidence="1">
    <location>
        <begin position="1"/>
        <end position="29"/>
    </location>
</feature>
<protein>
    <recommendedName>
        <fullName evidence="2">BTB domain-containing protein</fullName>
    </recommendedName>
</protein>
<dbReference type="AlphaFoldDB" id="A0A9N9PS38"/>
<gene>
    <name evidence="3" type="ORF">HYFRA_00006656</name>
</gene>
<evidence type="ECO:0000259" key="2">
    <source>
        <dbReference type="PROSITE" id="PS50097"/>
    </source>
</evidence>
<organism evidence="3 4">
    <name type="scientific">Hymenoscyphus fraxineus</name>
    <dbReference type="NCBI Taxonomy" id="746836"/>
    <lineage>
        <taxon>Eukaryota</taxon>
        <taxon>Fungi</taxon>
        <taxon>Dikarya</taxon>
        <taxon>Ascomycota</taxon>
        <taxon>Pezizomycotina</taxon>
        <taxon>Leotiomycetes</taxon>
        <taxon>Helotiales</taxon>
        <taxon>Helotiaceae</taxon>
        <taxon>Hymenoscyphus</taxon>
    </lineage>
</organism>
<evidence type="ECO:0000256" key="1">
    <source>
        <dbReference type="SAM" id="MobiDB-lite"/>
    </source>
</evidence>
<dbReference type="InterPro" id="IPR011333">
    <property type="entry name" value="SKP1/BTB/POZ_sf"/>
</dbReference>
<dbReference type="Proteomes" id="UP000696280">
    <property type="component" value="Unassembled WGS sequence"/>
</dbReference>
<name>A0A9N9PS38_9HELO</name>
<proteinExistence type="predicted"/>
<dbReference type="PANTHER" id="PTHR47843:SF2">
    <property type="entry name" value="BTB DOMAIN-CONTAINING PROTEIN"/>
    <property type="match status" value="1"/>
</dbReference>
<dbReference type="PANTHER" id="PTHR47843">
    <property type="entry name" value="BTB DOMAIN-CONTAINING PROTEIN-RELATED"/>
    <property type="match status" value="1"/>
</dbReference>
<dbReference type="SUPFAM" id="SSF54695">
    <property type="entry name" value="POZ domain"/>
    <property type="match status" value="1"/>
</dbReference>
<dbReference type="Gene3D" id="3.30.710.10">
    <property type="entry name" value="Potassium Channel Kv1.1, Chain A"/>
    <property type="match status" value="1"/>
</dbReference>
<dbReference type="Pfam" id="PF00651">
    <property type="entry name" value="BTB"/>
    <property type="match status" value="1"/>
</dbReference>
<evidence type="ECO:0000313" key="3">
    <source>
        <dbReference type="EMBL" id="CAG8953765.1"/>
    </source>
</evidence>
<dbReference type="PROSITE" id="PS50097">
    <property type="entry name" value="BTB"/>
    <property type="match status" value="1"/>
</dbReference>